<gene>
    <name evidence="7" type="ordered locus">BN6_73500</name>
</gene>
<dbReference type="EMBL" id="HE804045">
    <property type="protein sequence ID" value="CCH34581.1"/>
    <property type="molecule type" value="Genomic_DNA"/>
</dbReference>
<dbReference type="InterPro" id="IPR014757">
    <property type="entry name" value="Tscrpt_reg_IclR_C"/>
</dbReference>
<evidence type="ECO:0000256" key="4">
    <source>
        <dbReference type="SAM" id="MobiDB-lite"/>
    </source>
</evidence>
<feature type="domain" description="HTH iclR-type" evidence="5">
    <location>
        <begin position="60"/>
        <end position="121"/>
    </location>
</feature>
<organism evidence="7 8">
    <name type="scientific">Saccharothrix espanaensis (strain ATCC 51144 / DSM 44229 / JCM 9112 / NBRC 15066 / NRRL 15764)</name>
    <dbReference type="NCBI Taxonomy" id="1179773"/>
    <lineage>
        <taxon>Bacteria</taxon>
        <taxon>Bacillati</taxon>
        <taxon>Actinomycetota</taxon>
        <taxon>Actinomycetes</taxon>
        <taxon>Pseudonocardiales</taxon>
        <taxon>Pseudonocardiaceae</taxon>
        <taxon>Saccharothrix</taxon>
    </lineage>
</organism>
<feature type="compositionally biased region" description="Low complexity" evidence="4">
    <location>
        <begin position="11"/>
        <end position="34"/>
    </location>
</feature>
<dbReference type="InterPro" id="IPR029016">
    <property type="entry name" value="GAF-like_dom_sf"/>
</dbReference>
<proteinExistence type="predicted"/>
<dbReference type="Gene3D" id="3.30.450.40">
    <property type="match status" value="1"/>
</dbReference>
<dbReference type="InterPro" id="IPR036390">
    <property type="entry name" value="WH_DNA-bd_sf"/>
</dbReference>
<dbReference type="Proteomes" id="UP000006281">
    <property type="component" value="Chromosome"/>
</dbReference>
<dbReference type="HOGENOM" id="CLU_062618_7_0_11"/>
<dbReference type="InterPro" id="IPR036388">
    <property type="entry name" value="WH-like_DNA-bd_sf"/>
</dbReference>
<dbReference type="BioCyc" id="SESP1179773:BN6_RS35510-MONOMER"/>
<feature type="compositionally biased region" description="Basic residues" evidence="4">
    <location>
        <begin position="1"/>
        <end position="10"/>
    </location>
</feature>
<dbReference type="OrthoDB" id="60629at2"/>
<dbReference type="GO" id="GO:0003700">
    <property type="term" value="F:DNA-binding transcription factor activity"/>
    <property type="evidence" value="ECO:0007669"/>
    <property type="project" value="TreeGrafter"/>
</dbReference>
<evidence type="ECO:0000259" key="5">
    <source>
        <dbReference type="PROSITE" id="PS51077"/>
    </source>
</evidence>
<dbReference type="eggNOG" id="COG1414">
    <property type="taxonomic scope" value="Bacteria"/>
</dbReference>
<dbReference type="PROSITE" id="PS51077">
    <property type="entry name" value="HTH_ICLR"/>
    <property type="match status" value="1"/>
</dbReference>
<evidence type="ECO:0000313" key="8">
    <source>
        <dbReference type="Proteomes" id="UP000006281"/>
    </source>
</evidence>
<accession>K0K8A5</accession>
<keyword evidence="2" id="KW-0238">DNA-binding</keyword>
<keyword evidence="1" id="KW-0805">Transcription regulation</keyword>
<sequence>MRTPAHRVRSTTRPTTRSATPSATPSAARSVARTPGRAVSVQRKAGSGPACQTGRVSVPKSILGRAFTLLAVFTAERPSATLSELSRHSGLPLSTTHRLVRELVAWRALERDADGRFTIGLRLWELGVLSPGALDLRDRALPYLEDLFEVTHHNVQLAIRDELEVVYVERLAAKDAVSVLTRMGSRMPLHATGVGLVLLAHAPHDVQEQAIQTPLKRFTKHTIGTPKALRETLAAVRRDGYAISDRQIEPITYSVAAPVRGPDGDVVAAVSVVVPLDTRTDTVLPAVRACGRAISRSLGWQTPPHT</sequence>
<dbReference type="PROSITE" id="PS51078">
    <property type="entry name" value="ICLR_ED"/>
    <property type="match status" value="1"/>
</dbReference>
<protein>
    <submittedName>
        <fullName evidence="7">Transcriptional regulator, IclR family</fullName>
    </submittedName>
</protein>
<dbReference type="Pfam" id="PF09339">
    <property type="entry name" value="HTH_IclR"/>
    <property type="match status" value="1"/>
</dbReference>
<dbReference type="PANTHER" id="PTHR30136:SF24">
    <property type="entry name" value="HTH-TYPE TRANSCRIPTIONAL REPRESSOR ALLR"/>
    <property type="match status" value="1"/>
</dbReference>
<dbReference type="PATRIC" id="fig|1179773.3.peg.7428"/>
<feature type="domain" description="IclR-ED" evidence="6">
    <location>
        <begin position="122"/>
        <end position="300"/>
    </location>
</feature>
<dbReference type="SUPFAM" id="SSF46785">
    <property type="entry name" value="Winged helix' DNA-binding domain"/>
    <property type="match status" value="1"/>
</dbReference>
<evidence type="ECO:0000256" key="3">
    <source>
        <dbReference type="ARBA" id="ARBA00023163"/>
    </source>
</evidence>
<dbReference type="SMART" id="SM00346">
    <property type="entry name" value="HTH_ICLR"/>
    <property type="match status" value="1"/>
</dbReference>
<evidence type="ECO:0000259" key="6">
    <source>
        <dbReference type="PROSITE" id="PS51078"/>
    </source>
</evidence>
<evidence type="ECO:0000313" key="7">
    <source>
        <dbReference type="EMBL" id="CCH34581.1"/>
    </source>
</evidence>
<keyword evidence="3" id="KW-0804">Transcription</keyword>
<dbReference type="GO" id="GO:0003677">
    <property type="term" value="F:DNA binding"/>
    <property type="evidence" value="ECO:0007669"/>
    <property type="project" value="UniProtKB-KW"/>
</dbReference>
<evidence type="ECO:0000256" key="1">
    <source>
        <dbReference type="ARBA" id="ARBA00023015"/>
    </source>
</evidence>
<dbReference type="Gene3D" id="1.10.10.10">
    <property type="entry name" value="Winged helix-like DNA-binding domain superfamily/Winged helix DNA-binding domain"/>
    <property type="match status" value="1"/>
</dbReference>
<name>K0K8A5_SACES</name>
<dbReference type="RefSeq" id="WP_015104691.1">
    <property type="nucleotide sequence ID" value="NC_019673.1"/>
</dbReference>
<dbReference type="Pfam" id="PF01614">
    <property type="entry name" value="IclR_C"/>
    <property type="match status" value="1"/>
</dbReference>
<dbReference type="STRING" id="1179773.BN6_73500"/>
<dbReference type="SUPFAM" id="SSF55781">
    <property type="entry name" value="GAF domain-like"/>
    <property type="match status" value="1"/>
</dbReference>
<keyword evidence="8" id="KW-1185">Reference proteome</keyword>
<evidence type="ECO:0000256" key="2">
    <source>
        <dbReference type="ARBA" id="ARBA00023125"/>
    </source>
</evidence>
<reference evidence="7 8" key="1">
    <citation type="journal article" date="2012" name="BMC Genomics">
        <title>Complete genome sequence of Saccharothrix espanaensis DSM 44229T and comparison to the other completely sequenced Pseudonocardiaceae.</title>
        <authorList>
            <person name="Strobel T."/>
            <person name="Al-Dilaimi A."/>
            <person name="Blom J."/>
            <person name="Gessner A."/>
            <person name="Kalinowski J."/>
            <person name="Luzhetska M."/>
            <person name="Puhler A."/>
            <person name="Szczepanowski R."/>
            <person name="Bechthold A."/>
            <person name="Ruckert C."/>
        </authorList>
    </citation>
    <scope>NUCLEOTIDE SEQUENCE [LARGE SCALE GENOMIC DNA]</scope>
    <source>
        <strain evidence="8">ATCC 51144 / DSM 44229 / JCM 9112 / NBRC 15066 / NRRL 15764</strain>
    </source>
</reference>
<feature type="region of interest" description="Disordered" evidence="4">
    <location>
        <begin position="1"/>
        <end position="54"/>
    </location>
</feature>
<dbReference type="GO" id="GO:0045892">
    <property type="term" value="P:negative regulation of DNA-templated transcription"/>
    <property type="evidence" value="ECO:0007669"/>
    <property type="project" value="TreeGrafter"/>
</dbReference>
<dbReference type="AlphaFoldDB" id="K0K8A5"/>
<dbReference type="PANTHER" id="PTHR30136">
    <property type="entry name" value="HELIX-TURN-HELIX TRANSCRIPTIONAL REGULATOR, ICLR FAMILY"/>
    <property type="match status" value="1"/>
</dbReference>
<dbReference type="InterPro" id="IPR050707">
    <property type="entry name" value="HTH_MetabolicPath_Reg"/>
</dbReference>
<dbReference type="KEGG" id="sesp:BN6_73500"/>
<dbReference type="InterPro" id="IPR005471">
    <property type="entry name" value="Tscrpt_reg_IclR_N"/>
</dbReference>